<dbReference type="Pfam" id="PF13489">
    <property type="entry name" value="Methyltransf_23"/>
    <property type="match status" value="1"/>
</dbReference>
<dbReference type="Gene3D" id="6.20.50.110">
    <property type="entry name" value="Methyltransferase, zinc-binding domain"/>
    <property type="match status" value="1"/>
</dbReference>
<dbReference type="Pfam" id="PF08484">
    <property type="entry name" value="Methyltransf_14"/>
    <property type="match status" value="1"/>
</dbReference>
<proteinExistence type="predicted"/>
<comment type="caution">
    <text evidence="3">The sequence shown here is derived from an EMBL/GenBank/DDBJ whole genome shotgun (WGS) entry which is preliminary data.</text>
</comment>
<sequence length="404" mass="45226">MACFICSNEKIVKFLDLGLHPPSDAFLCKEDLDKPEAKYPLALYFCERCGLVQLGFVVDPEILFRDYVYTTGMNNSLRKNFKELVDELVLRFKIDSNDLAIDVGSNDGTLLENYASRGVPVLGVDPSSAGSIAVSKGMRTVCDFWNAQTAEKVVKEYGQAKVITATNVFAHVGDLTSFMQGMRTALRHDGVFVSESGYLLDMIETLGYDAIYHEHLRYYSLRPLIALFKQYDMEIIDVSRIQSHSGSIRVFAAHTGAYPASLGVKTLLREEEHKGLYDKRTYTQFSEHVLKHKQALVALLSELKTSGKRIVGIGAPAKGNTLLNFCHITPEVIDCLVEKSDLKIGLYTPGIHLPVLSESLLFEEQPDVALLLSWNLAEELIQKLRQKGFKGEFIIPFPEPRVVH</sequence>
<dbReference type="EMBL" id="PCVG01000014">
    <property type="protein sequence ID" value="PIQ69041.1"/>
    <property type="molecule type" value="Genomic_DNA"/>
</dbReference>
<evidence type="ECO:0000313" key="4">
    <source>
        <dbReference type="Proteomes" id="UP000229342"/>
    </source>
</evidence>
<protein>
    <submittedName>
        <fullName evidence="3">Methyltransferase</fullName>
    </submittedName>
</protein>
<name>A0A2H0KCR2_9BACT</name>
<dbReference type="InterPro" id="IPR038576">
    <property type="entry name" value="Methyltransf_Zn-bd_dom_put_sf"/>
</dbReference>
<dbReference type="GO" id="GO:0032259">
    <property type="term" value="P:methylation"/>
    <property type="evidence" value="ECO:0007669"/>
    <property type="project" value="UniProtKB-KW"/>
</dbReference>
<evidence type="ECO:0000259" key="2">
    <source>
        <dbReference type="Pfam" id="PF08484"/>
    </source>
</evidence>
<dbReference type="GO" id="GO:0008168">
    <property type="term" value="F:methyltransferase activity"/>
    <property type="evidence" value="ECO:0007669"/>
    <property type="project" value="UniProtKB-KW"/>
</dbReference>
<dbReference type="Gene3D" id="6.10.250.3100">
    <property type="match status" value="1"/>
</dbReference>
<evidence type="ECO:0000313" key="3">
    <source>
        <dbReference type="EMBL" id="PIQ69041.1"/>
    </source>
</evidence>
<dbReference type="Gene3D" id="3.40.50.720">
    <property type="entry name" value="NAD(P)-binding Rossmann-like Domain"/>
    <property type="match status" value="1"/>
</dbReference>
<feature type="domain" description="C-methyltransferase" evidence="2">
    <location>
        <begin position="243"/>
        <end position="398"/>
    </location>
</feature>
<gene>
    <name evidence="3" type="ORF">COV91_00945</name>
</gene>
<keyword evidence="3" id="KW-0808">Transferase</keyword>
<accession>A0A2H0KCR2</accession>
<dbReference type="PANTHER" id="PTHR43861:SF5">
    <property type="entry name" value="BLL5978 PROTEIN"/>
    <property type="match status" value="1"/>
</dbReference>
<dbReference type="InterPro" id="IPR013691">
    <property type="entry name" value="MeTrfase_14"/>
</dbReference>
<dbReference type="Pfam" id="PF08421">
    <property type="entry name" value="Methyltransf_13"/>
    <property type="match status" value="1"/>
</dbReference>
<evidence type="ECO:0000259" key="1">
    <source>
        <dbReference type="Pfam" id="PF08421"/>
    </source>
</evidence>
<dbReference type="InterPro" id="IPR029063">
    <property type="entry name" value="SAM-dependent_MTases_sf"/>
</dbReference>
<dbReference type="Proteomes" id="UP000229342">
    <property type="component" value="Unassembled WGS sequence"/>
</dbReference>
<dbReference type="SUPFAM" id="SSF53335">
    <property type="entry name" value="S-adenosyl-L-methionine-dependent methyltransferases"/>
    <property type="match status" value="1"/>
</dbReference>
<feature type="domain" description="Methyltransferase putative zinc binding" evidence="1">
    <location>
        <begin position="3"/>
        <end position="64"/>
    </location>
</feature>
<dbReference type="PANTHER" id="PTHR43861">
    <property type="entry name" value="TRANS-ACONITATE 2-METHYLTRANSFERASE-RELATED"/>
    <property type="match status" value="1"/>
</dbReference>
<dbReference type="AlphaFoldDB" id="A0A2H0KCR2"/>
<keyword evidence="3" id="KW-0489">Methyltransferase</keyword>
<dbReference type="Gene3D" id="3.40.50.150">
    <property type="entry name" value="Vaccinia Virus protein VP39"/>
    <property type="match status" value="1"/>
</dbReference>
<dbReference type="InterPro" id="IPR013630">
    <property type="entry name" value="Methyltransf_Zn-bd_dom_put"/>
</dbReference>
<reference evidence="3 4" key="1">
    <citation type="submission" date="2017-09" db="EMBL/GenBank/DDBJ databases">
        <title>Depth-based differentiation of microbial function through sediment-hosted aquifers and enrichment of novel symbionts in the deep terrestrial subsurface.</title>
        <authorList>
            <person name="Probst A.J."/>
            <person name="Ladd B."/>
            <person name="Jarett J.K."/>
            <person name="Geller-Mcgrath D.E."/>
            <person name="Sieber C.M."/>
            <person name="Emerson J.B."/>
            <person name="Anantharaman K."/>
            <person name="Thomas B.C."/>
            <person name="Malmstrom R."/>
            <person name="Stieglmeier M."/>
            <person name="Klingl A."/>
            <person name="Woyke T."/>
            <person name="Ryan C.M."/>
            <person name="Banfield J.F."/>
        </authorList>
    </citation>
    <scope>NUCLEOTIDE SEQUENCE [LARGE SCALE GENOMIC DNA]</scope>
    <source>
        <strain evidence="3">CG11_big_fil_rev_8_21_14_0_20_46_11</strain>
    </source>
</reference>
<organism evidence="3 4">
    <name type="scientific">Candidatus Taylorbacteria bacterium CG11_big_fil_rev_8_21_14_0_20_46_11</name>
    <dbReference type="NCBI Taxonomy" id="1975025"/>
    <lineage>
        <taxon>Bacteria</taxon>
        <taxon>Candidatus Tayloriibacteriota</taxon>
    </lineage>
</organism>